<organism evidence="4 5">
    <name type="scientific">Acetobacterium wieringae</name>
    <dbReference type="NCBI Taxonomy" id="52694"/>
    <lineage>
        <taxon>Bacteria</taxon>
        <taxon>Bacillati</taxon>
        <taxon>Bacillota</taxon>
        <taxon>Clostridia</taxon>
        <taxon>Eubacteriales</taxon>
        <taxon>Eubacteriaceae</taxon>
        <taxon>Acetobacterium</taxon>
    </lineage>
</organism>
<evidence type="ECO:0000313" key="5">
    <source>
        <dbReference type="Proteomes" id="UP000176244"/>
    </source>
</evidence>
<dbReference type="GO" id="GO:0004789">
    <property type="term" value="F:thiamine-phosphate diphosphorylase activity"/>
    <property type="evidence" value="ECO:0007669"/>
    <property type="project" value="TreeGrafter"/>
</dbReference>
<sequence length="194" mass="21654">MLICITNQKLCQDDFLGRIEEIAKGQPHAIMLREKELSEADYRELAIKVKEICDRHLIKLIINHNLEIAEKLKVEAVQVSIHDIRRTCEAIRNFKQVGVSIHSVEQAREAEAWGANYLIAGHIFPTDCKKGLPARGLIFLKEICSSVSIPVFAIGGISQANYKIAMMAGAKGVCIMSEAMTTDHPETLAQRFIV</sequence>
<feature type="domain" description="Thiamine phosphate synthase/TenI" evidence="3">
    <location>
        <begin position="2"/>
        <end position="178"/>
    </location>
</feature>
<dbReference type="RefSeq" id="WP_070370623.1">
    <property type="nucleotide sequence ID" value="NZ_LKEU01000026.1"/>
</dbReference>
<name>A0A1F2PJU1_9FIRM</name>
<accession>A0A1F2PJU1</accession>
<dbReference type="Proteomes" id="UP000176244">
    <property type="component" value="Unassembled WGS sequence"/>
</dbReference>
<keyword evidence="2" id="KW-0784">Thiamine biosynthesis</keyword>
<evidence type="ECO:0000259" key="3">
    <source>
        <dbReference type="Pfam" id="PF02581"/>
    </source>
</evidence>
<dbReference type="SUPFAM" id="SSF51391">
    <property type="entry name" value="Thiamin phosphate synthase"/>
    <property type="match status" value="1"/>
</dbReference>
<reference evidence="4 5" key="1">
    <citation type="submission" date="2015-09" db="EMBL/GenBank/DDBJ databases">
        <title>Genome sequence of Acetobacterium wieringae DSM 1911.</title>
        <authorList>
            <person name="Poehlein A."/>
            <person name="Bengelsdorf F.R."/>
            <person name="Schiel-Bengelsdorf B."/>
            <person name="Duerre P."/>
            <person name="Daniel R."/>
        </authorList>
    </citation>
    <scope>NUCLEOTIDE SEQUENCE [LARGE SCALE GENOMIC DNA]</scope>
    <source>
        <strain evidence="4 5">DSM 1911</strain>
    </source>
</reference>
<dbReference type="AlphaFoldDB" id="A0A1F2PJU1"/>
<dbReference type="GO" id="GO:0009228">
    <property type="term" value="P:thiamine biosynthetic process"/>
    <property type="evidence" value="ECO:0007669"/>
    <property type="project" value="UniProtKB-KW"/>
</dbReference>
<dbReference type="PANTHER" id="PTHR20857:SF15">
    <property type="entry name" value="THIAMINE-PHOSPHATE SYNTHASE"/>
    <property type="match status" value="1"/>
</dbReference>
<protein>
    <submittedName>
        <fullName evidence="4">Regulatory protein TenI</fullName>
    </submittedName>
</protein>
<proteinExistence type="predicted"/>
<dbReference type="Pfam" id="PF02581">
    <property type="entry name" value="TMP-TENI"/>
    <property type="match status" value="1"/>
</dbReference>
<evidence type="ECO:0000256" key="1">
    <source>
        <dbReference type="ARBA" id="ARBA00004948"/>
    </source>
</evidence>
<dbReference type="GO" id="GO:0005737">
    <property type="term" value="C:cytoplasm"/>
    <property type="evidence" value="ECO:0007669"/>
    <property type="project" value="TreeGrafter"/>
</dbReference>
<dbReference type="STRING" id="52694.ACWI_12910"/>
<dbReference type="OrthoDB" id="9815348at2"/>
<dbReference type="CDD" id="cd00564">
    <property type="entry name" value="TMP_TenI"/>
    <property type="match status" value="1"/>
</dbReference>
<evidence type="ECO:0000256" key="2">
    <source>
        <dbReference type="ARBA" id="ARBA00022977"/>
    </source>
</evidence>
<dbReference type="Gene3D" id="3.20.20.70">
    <property type="entry name" value="Aldolase class I"/>
    <property type="match status" value="1"/>
</dbReference>
<dbReference type="PANTHER" id="PTHR20857">
    <property type="entry name" value="THIAMINE-PHOSPHATE PYROPHOSPHORYLASE"/>
    <property type="match status" value="1"/>
</dbReference>
<dbReference type="InterPro" id="IPR022998">
    <property type="entry name" value="ThiamineP_synth_TenI"/>
</dbReference>
<dbReference type="InterPro" id="IPR013785">
    <property type="entry name" value="Aldolase_TIM"/>
</dbReference>
<comment type="caution">
    <text evidence="4">The sequence shown here is derived from an EMBL/GenBank/DDBJ whole genome shotgun (WGS) entry which is preliminary data.</text>
</comment>
<dbReference type="EMBL" id="LKEU01000026">
    <property type="protein sequence ID" value="OFV71174.1"/>
    <property type="molecule type" value="Genomic_DNA"/>
</dbReference>
<dbReference type="InterPro" id="IPR036206">
    <property type="entry name" value="ThiamineP_synth_sf"/>
</dbReference>
<gene>
    <name evidence="4" type="primary">tenI</name>
    <name evidence="4" type="ORF">ACWI_12910</name>
</gene>
<evidence type="ECO:0000313" key="4">
    <source>
        <dbReference type="EMBL" id="OFV71174.1"/>
    </source>
</evidence>
<comment type="pathway">
    <text evidence="1">Cofactor biosynthesis; thiamine diphosphate biosynthesis.</text>
</comment>